<dbReference type="InterPro" id="IPR046824">
    <property type="entry name" value="Mss51-like_C"/>
</dbReference>
<comment type="similarity">
    <text evidence="3">Belongs to the PPP phosphatase family. PP-2B subfamily.</text>
</comment>
<dbReference type="EC" id="3.1.3.16" evidence="14"/>
<keyword evidence="8" id="KW-0112">Calmodulin-binding</keyword>
<dbReference type="Pfam" id="PF01753">
    <property type="entry name" value="zf-MYND"/>
    <property type="match status" value="1"/>
</dbReference>
<evidence type="ECO:0000256" key="11">
    <source>
        <dbReference type="ARBA" id="ARBA00047761"/>
    </source>
</evidence>
<reference evidence="17" key="2">
    <citation type="submission" date="2025-08" db="UniProtKB">
        <authorList>
            <consortium name="Ensembl"/>
        </authorList>
    </citation>
    <scope>IDENTIFICATION</scope>
    <source>
        <strain evidence="17">breed Abyssinian</strain>
    </source>
</reference>
<dbReference type="Gene3D" id="3.60.21.10">
    <property type="match status" value="1"/>
</dbReference>
<evidence type="ECO:0000256" key="7">
    <source>
        <dbReference type="ARBA" id="ARBA00022833"/>
    </source>
</evidence>
<dbReference type="InterPro" id="IPR004843">
    <property type="entry name" value="Calcineurin-like_PHP"/>
</dbReference>
<dbReference type="PROSITE" id="PS01360">
    <property type="entry name" value="ZF_MYND_1"/>
    <property type="match status" value="1"/>
</dbReference>
<dbReference type="PROSITE" id="PS50865">
    <property type="entry name" value="ZF_MYND_2"/>
    <property type="match status" value="1"/>
</dbReference>
<dbReference type="Ensembl" id="ENSFCTT00005065541.1">
    <property type="protein sequence ID" value="ENSFCTP00005047427.1"/>
    <property type="gene ID" value="ENSFCTG00005022543.1"/>
</dbReference>
<dbReference type="CDD" id="cd07416">
    <property type="entry name" value="MPP_PP2B"/>
    <property type="match status" value="1"/>
</dbReference>
<dbReference type="SUPFAM" id="SSF56300">
    <property type="entry name" value="Metallo-dependent phosphatases"/>
    <property type="match status" value="1"/>
</dbReference>
<evidence type="ECO:0000256" key="12">
    <source>
        <dbReference type="ARBA" id="ARBA00048336"/>
    </source>
</evidence>
<dbReference type="InterPro" id="IPR006186">
    <property type="entry name" value="Ser/Thr-sp_prot-phosphatase"/>
</dbReference>
<feature type="domain" description="MYND-type" evidence="16">
    <location>
        <begin position="568"/>
        <end position="612"/>
    </location>
</feature>
<feature type="compositionally biased region" description="Basic residues" evidence="15">
    <location>
        <begin position="467"/>
        <end position="476"/>
    </location>
</feature>
<feature type="compositionally biased region" description="Pro residues" evidence="15">
    <location>
        <begin position="9"/>
        <end position="22"/>
    </location>
</feature>
<evidence type="ECO:0000256" key="4">
    <source>
        <dbReference type="ARBA" id="ARBA00022723"/>
    </source>
</evidence>
<evidence type="ECO:0000256" key="3">
    <source>
        <dbReference type="ARBA" id="ARBA00009905"/>
    </source>
</evidence>
<proteinExistence type="inferred from homology"/>
<dbReference type="InterPro" id="IPR041751">
    <property type="entry name" value="MPP_PP2B"/>
</dbReference>
<comment type="cofactor">
    <cofactor evidence="1">
        <name>Zn(2+)</name>
        <dbReference type="ChEBI" id="CHEBI:29105"/>
    </cofactor>
</comment>
<dbReference type="Pfam" id="PF20179">
    <property type="entry name" value="MSS51_C"/>
    <property type="match status" value="1"/>
</dbReference>
<evidence type="ECO:0000259" key="16">
    <source>
        <dbReference type="PROSITE" id="PS50865"/>
    </source>
</evidence>
<sequence>MAAPEPARAAPPPPPPPPPPPGADRVVKAVPFPPTHRLTSEEVFDMDGIPRVDVLKNHLVKEGRVDEEIALRIINEGAAILRREKTMIEVEAPITVCGDIHGQFFDLMKLFEVGGSPANTRYLFLGDYVDRGYFSIECVLYLWVLKILYPSTLFLLRGNHECRHLTEYFTFKQECKIKYSERVYEACMEAFDSLPLAALLNQQFLCVHGGLSPEIHTLDDIRRLDRFKEPPAFGPMCDLLWSDPSEDFGNEKSQEHFSHNTVRGCSYFYNYPAVCEFLQNNNLLSIIRAHEAQDAGYRMYRKSQTTGFPSLITIFSAPNYLDVYNNKAAVLKYENNVMNIRQFNCSPHPYWLPNFMDVFTWSLPFVGEKVTEMLVNVLSICSDDELMTEGEDQFDGSAAARKEIIRNKIRAIGKMARVFSVLREESESVLTLKGLTPTGMLPSGVLAGGRQTLQSVPRYQWTAMAPRSRKRRHKKPPSSVAPMVVTPSTVVTPVPLTLSKPDPSIDALGFFSLENNVPGLSQLILQKLSMKSYEEYKLVLDGGASVSGFGFRCPQEMFQKMEDTFRFCAHCRALHSGLSDSKVLRQCKRCRNVYYCGPECQRSDWPAHRKVCQELCLVAVDRLMEWLLVTGAFVLPSGPWPCLAEAVQGWDTWFSMRHLQLDATLDAVLGSHAMTTLWASVERPRPDPDVLQGSLKRLLTDALSRPLTLGLGLRALRINVGKIGGSTVHVVGASHVETFLTRPEDYDELGYMFPGHLGLRVIMVGIDVSAGFTQNPSTPILEPGTVQLSGHRGLYHDFWEEEVETGRIAHPDLVVTFHPGFHASPDLMEAWLPTLLLLRDYEIPTLITVYSHQELAASLQILVDLDTNITAYGANPFASLKPEQVYSNPNKQPVYCNAYYIIFLGSSCQLDRRQLEEKVDGGV</sequence>
<evidence type="ECO:0000256" key="2">
    <source>
        <dbReference type="ARBA" id="ARBA00001965"/>
    </source>
</evidence>
<dbReference type="Gene3D" id="6.10.140.2220">
    <property type="match status" value="1"/>
</dbReference>
<dbReference type="PROSITE" id="PS00125">
    <property type="entry name" value="SER_THR_PHOSPHATASE"/>
    <property type="match status" value="1"/>
</dbReference>
<keyword evidence="9" id="KW-0904">Protein phosphatase</keyword>
<dbReference type="SMART" id="SM00156">
    <property type="entry name" value="PP2Ac"/>
    <property type="match status" value="1"/>
</dbReference>
<evidence type="ECO:0000256" key="15">
    <source>
        <dbReference type="SAM" id="MobiDB-lite"/>
    </source>
</evidence>
<dbReference type="InterPro" id="IPR002893">
    <property type="entry name" value="Znf_MYND"/>
</dbReference>
<evidence type="ECO:0000313" key="18">
    <source>
        <dbReference type="Proteomes" id="UP000823872"/>
    </source>
</evidence>
<feature type="region of interest" description="Disordered" evidence="15">
    <location>
        <begin position="1"/>
        <end position="25"/>
    </location>
</feature>
<keyword evidence="6 14" id="KW-0378">Hydrolase</keyword>
<keyword evidence="4" id="KW-0479">Metal-binding</keyword>
<evidence type="ECO:0000256" key="5">
    <source>
        <dbReference type="ARBA" id="ARBA00022771"/>
    </source>
</evidence>
<evidence type="ECO:0000256" key="14">
    <source>
        <dbReference type="RuleBase" id="RU004273"/>
    </source>
</evidence>
<evidence type="ECO:0000256" key="13">
    <source>
        <dbReference type="PROSITE-ProRule" id="PRU00134"/>
    </source>
</evidence>
<evidence type="ECO:0000256" key="8">
    <source>
        <dbReference type="ARBA" id="ARBA00022860"/>
    </source>
</evidence>
<dbReference type="Proteomes" id="UP000823872">
    <property type="component" value="Chromosome D2"/>
</dbReference>
<keyword evidence="5 13" id="KW-0863">Zinc-finger</keyword>
<dbReference type="InterPro" id="IPR029052">
    <property type="entry name" value="Metallo-depent_PP-like"/>
</dbReference>
<dbReference type="Pfam" id="PF00149">
    <property type="entry name" value="Metallophos"/>
    <property type="match status" value="1"/>
</dbReference>
<accession>A0ABI7ZJX9</accession>
<comment type="cofactor">
    <cofactor evidence="2">
        <name>Fe(3+)</name>
        <dbReference type="ChEBI" id="CHEBI:29034"/>
    </cofactor>
</comment>
<evidence type="ECO:0000256" key="1">
    <source>
        <dbReference type="ARBA" id="ARBA00001947"/>
    </source>
</evidence>
<name>A0ABI7ZJX9_FELCA</name>
<evidence type="ECO:0000256" key="10">
    <source>
        <dbReference type="ARBA" id="ARBA00023004"/>
    </source>
</evidence>
<protein>
    <recommendedName>
        <fullName evidence="14">Serine/threonine-protein phosphatase</fullName>
        <ecNumber evidence="14">3.1.3.16</ecNumber>
    </recommendedName>
</protein>
<dbReference type="PRINTS" id="PR00114">
    <property type="entry name" value="STPHPHTASE"/>
</dbReference>
<keyword evidence="18" id="KW-1185">Reference proteome</keyword>
<dbReference type="PANTHER" id="PTHR45673">
    <property type="entry name" value="SERINE/THREONINE-PROTEIN PHOSPHATASE 2B CATALYTIC SUBUNIT 1-RELATED"/>
    <property type="match status" value="1"/>
</dbReference>
<evidence type="ECO:0000256" key="6">
    <source>
        <dbReference type="ARBA" id="ARBA00022801"/>
    </source>
</evidence>
<comment type="catalytic activity">
    <reaction evidence="11">
        <text>O-phospho-L-seryl-[protein] + H2O = L-seryl-[protein] + phosphate</text>
        <dbReference type="Rhea" id="RHEA:20629"/>
        <dbReference type="Rhea" id="RHEA-COMP:9863"/>
        <dbReference type="Rhea" id="RHEA-COMP:11604"/>
        <dbReference type="ChEBI" id="CHEBI:15377"/>
        <dbReference type="ChEBI" id="CHEBI:29999"/>
        <dbReference type="ChEBI" id="CHEBI:43474"/>
        <dbReference type="ChEBI" id="CHEBI:83421"/>
        <dbReference type="EC" id="3.1.3.16"/>
    </reaction>
</comment>
<feature type="region of interest" description="Disordered" evidence="15">
    <location>
        <begin position="464"/>
        <end position="483"/>
    </location>
</feature>
<evidence type="ECO:0000256" key="9">
    <source>
        <dbReference type="ARBA" id="ARBA00022912"/>
    </source>
</evidence>
<gene>
    <name evidence="17" type="primary">PPP3CB</name>
</gene>
<keyword evidence="7" id="KW-0862">Zinc</keyword>
<reference evidence="17 18" key="1">
    <citation type="submission" date="2021-02" db="EMBL/GenBank/DDBJ databases">
        <title>Safari Cat Assemblies.</title>
        <authorList>
            <person name="Bredemeyer K.R."/>
            <person name="Murphy W.J."/>
        </authorList>
    </citation>
    <scope>NUCLEOTIDE SEQUENCE [LARGE SCALE GENOMIC DNA]</scope>
</reference>
<dbReference type="GeneTree" id="ENSGT00940000154115"/>
<reference evidence="17" key="3">
    <citation type="submission" date="2025-09" db="UniProtKB">
        <authorList>
            <consortium name="Ensembl"/>
        </authorList>
    </citation>
    <scope>IDENTIFICATION</scope>
    <source>
        <strain evidence="17">breed Abyssinian</strain>
    </source>
</reference>
<organism evidence="17 18">
    <name type="scientific">Felis catus</name>
    <name type="common">Cat</name>
    <name type="synonym">Felis silvestris catus</name>
    <dbReference type="NCBI Taxonomy" id="9685"/>
    <lineage>
        <taxon>Eukaryota</taxon>
        <taxon>Metazoa</taxon>
        <taxon>Chordata</taxon>
        <taxon>Craniata</taxon>
        <taxon>Vertebrata</taxon>
        <taxon>Euteleostomi</taxon>
        <taxon>Mammalia</taxon>
        <taxon>Eutheria</taxon>
        <taxon>Laurasiatheria</taxon>
        <taxon>Carnivora</taxon>
        <taxon>Feliformia</taxon>
        <taxon>Felidae</taxon>
        <taxon>Felinae</taxon>
        <taxon>Felis</taxon>
    </lineage>
</organism>
<dbReference type="SUPFAM" id="SSF144232">
    <property type="entry name" value="HIT/MYND zinc finger-like"/>
    <property type="match status" value="1"/>
</dbReference>
<dbReference type="InterPro" id="IPR043360">
    <property type="entry name" value="PP2B"/>
</dbReference>
<keyword evidence="10" id="KW-0408">Iron</keyword>
<comment type="catalytic activity">
    <reaction evidence="12 14">
        <text>O-phospho-L-threonyl-[protein] + H2O = L-threonyl-[protein] + phosphate</text>
        <dbReference type="Rhea" id="RHEA:47004"/>
        <dbReference type="Rhea" id="RHEA-COMP:11060"/>
        <dbReference type="Rhea" id="RHEA-COMP:11605"/>
        <dbReference type="ChEBI" id="CHEBI:15377"/>
        <dbReference type="ChEBI" id="CHEBI:30013"/>
        <dbReference type="ChEBI" id="CHEBI:43474"/>
        <dbReference type="ChEBI" id="CHEBI:61977"/>
        <dbReference type="EC" id="3.1.3.16"/>
    </reaction>
</comment>
<dbReference type="SUPFAM" id="SSF101447">
    <property type="entry name" value="Formin homology 2 domain (FH2 domain)"/>
    <property type="match status" value="1"/>
</dbReference>
<evidence type="ECO:0000313" key="17">
    <source>
        <dbReference type="Ensembl" id="ENSFCTP00005047427.1"/>
    </source>
</evidence>